<name>A0ABM7EWL8_9BIFI</name>
<evidence type="ECO:0000256" key="2">
    <source>
        <dbReference type="SAM" id="MobiDB-lite"/>
    </source>
</evidence>
<dbReference type="InterPro" id="IPR025948">
    <property type="entry name" value="HTH-like_dom"/>
</dbReference>
<dbReference type="PANTHER" id="PTHR46889">
    <property type="entry name" value="TRANSPOSASE INSF FOR INSERTION SEQUENCE IS3B-RELATED"/>
    <property type="match status" value="1"/>
</dbReference>
<dbReference type="InterPro" id="IPR012337">
    <property type="entry name" value="RNaseH-like_sf"/>
</dbReference>
<dbReference type="EMBL" id="AP012325">
    <property type="protein sequence ID" value="BAR02357.1"/>
    <property type="molecule type" value="Genomic_DNA"/>
</dbReference>
<evidence type="ECO:0000313" key="4">
    <source>
        <dbReference type="EMBL" id="BAR02357.1"/>
    </source>
</evidence>
<accession>A0ABM7EWL8</accession>
<dbReference type="Gene3D" id="3.30.420.10">
    <property type="entry name" value="Ribonuclease H-like superfamily/Ribonuclease H"/>
    <property type="match status" value="1"/>
</dbReference>
<organism evidence="4 5">
    <name type="scientific">Bifidobacterium catenulatum DSM 16992 = JCM 1194 = LMG 11043</name>
    <dbReference type="NCBI Taxonomy" id="566552"/>
    <lineage>
        <taxon>Bacteria</taxon>
        <taxon>Bacillati</taxon>
        <taxon>Actinomycetota</taxon>
        <taxon>Actinomycetes</taxon>
        <taxon>Bifidobacteriales</taxon>
        <taxon>Bifidobacteriaceae</taxon>
        <taxon>Bifidobacterium</taxon>
    </lineage>
</organism>
<comment type="function">
    <text evidence="1">Involved in the transposition of the insertion sequence.</text>
</comment>
<feature type="region of interest" description="Disordered" evidence="2">
    <location>
        <begin position="63"/>
        <end position="100"/>
    </location>
</feature>
<reference evidence="4 5" key="1">
    <citation type="submission" date="2012-02" db="EMBL/GenBank/DDBJ databases">
        <title>Complete genome sequence of Bifidobacterium catenulatum JCM 1194.</title>
        <authorList>
            <person name="Toh H."/>
            <person name="Oshima K."/>
            <person name="Morita H."/>
            <person name="Hattori M."/>
        </authorList>
    </citation>
    <scope>NUCLEOTIDE SEQUENCE [LARGE SCALE GENOMIC DNA]</scope>
    <source>
        <strain evidence="4 5">JCM 1194</strain>
    </source>
</reference>
<dbReference type="InterPro" id="IPR050900">
    <property type="entry name" value="Transposase_IS3/IS150/IS904"/>
</dbReference>
<gene>
    <name evidence="4" type="ORF">BBCT_1389</name>
</gene>
<dbReference type="InterPro" id="IPR048020">
    <property type="entry name" value="Transpos_IS3"/>
</dbReference>
<dbReference type="SUPFAM" id="SSF53098">
    <property type="entry name" value="Ribonuclease H-like"/>
    <property type="match status" value="1"/>
</dbReference>
<keyword evidence="5" id="KW-1185">Reference proteome</keyword>
<feature type="domain" description="Integrase catalytic" evidence="3">
    <location>
        <begin position="180"/>
        <end position="289"/>
    </location>
</feature>
<dbReference type="Pfam" id="PF00665">
    <property type="entry name" value="rve"/>
    <property type="match status" value="1"/>
</dbReference>
<dbReference type="InterPro" id="IPR001584">
    <property type="entry name" value="Integrase_cat-core"/>
</dbReference>
<feature type="compositionally biased region" description="Basic and acidic residues" evidence="2">
    <location>
        <begin position="81"/>
        <end position="100"/>
    </location>
</feature>
<feature type="region of interest" description="Disordered" evidence="2">
    <location>
        <begin position="1"/>
        <end position="51"/>
    </location>
</feature>
<proteinExistence type="predicted"/>
<evidence type="ECO:0000313" key="5">
    <source>
        <dbReference type="Proteomes" id="UP000035061"/>
    </source>
</evidence>
<feature type="region of interest" description="Disordered" evidence="2">
    <location>
        <begin position="152"/>
        <end position="176"/>
    </location>
</feature>
<evidence type="ECO:0000259" key="3">
    <source>
        <dbReference type="PROSITE" id="PS50994"/>
    </source>
</evidence>
<dbReference type="NCBIfam" id="NF033516">
    <property type="entry name" value="transpos_IS3"/>
    <property type="match status" value="1"/>
</dbReference>
<dbReference type="Proteomes" id="UP000035061">
    <property type="component" value="Chromosome"/>
</dbReference>
<dbReference type="PANTHER" id="PTHR46889:SF4">
    <property type="entry name" value="TRANSPOSASE INSO FOR INSERTION SEQUENCE ELEMENT IS911B-RELATED"/>
    <property type="match status" value="1"/>
</dbReference>
<protein>
    <submittedName>
        <fullName evidence="4">Transposase</fullName>
    </submittedName>
</protein>
<dbReference type="PROSITE" id="PS50994">
    <property type="entry name" value="INTEGRASE"/>
    <property type="match status" value="1"/>
</dbReference>
<dbReference type="InterPro" id="IPR036397">
    <property type="entry name" value="RNaseH_sf"/>
</dbReference>
<sequence>MPGTLAGKGSRVCRPYGETHHPNGDEGQGDRTGAGRHARKQAAERLGAGIGAVRNRVRAYREGGMAALRPKNRNAGQADRPAMRRDRSAGDAEAPRRRVEEPELGNALMREVAEAFASSRGRYGYRRVRAVLRTRVSEKALRRIMAEDGPTAHVPERRGYGSYEGETTPAPGDLADRDFTAEMPNEKWLTDITEIKARDGKVYLSPPIDCYDGKIVAYTAGPGPNAELANRMLVKAMETLPEGARPLVHSDRGCHCRRPGWLALMDRYGPARSTGAKGRSPDDAAAEGFLGRMRTEPVYPGHWGGGAYPRRGARPDRRLHPLARPRAHQTVDWLDESGTIPSEPGNGCVIISKKTSAAPLSHLSHIHVDKAQYYIQV</sequence>
<dbReference type="Pfam" id="PF13276">
    <property type="entry name" value="HTH_21"/>
    <property type="match status" value="1"/>
</dbReference>
<evidence type="ECO:0000256" key="1">
    <source>
        <dbReference type="ARBA" id="ARBA00002286"/>
    </source>
</evidence>